<dbReference type="InterPro" id="IPR044880">
    <property type="entry name" value="NCX_ion-bd_dom_sf"/>
</dbReference>
<evidence type="ECO:0000256" key="7">
    <source>
        <dbReference type="ARBA" id="ARBA00022989"/>
    </source>
</evidence>
<feature type="domain" description="Sodium/calcium exchanger membrane region" evidence="11">
    <location>
        <begin position="279"/>
        <end position="420"/>
    </location>
</feature>
<keyword evidence="7 10" id="KW-1133">Transmembrane helix</keyword>
<dbReference type="Pfam" id="PF01699">
    <property type="entry name" value="Na_Ca_ex"/>
    <property type="match status" value="2"/>
</dbReference>
<dbReference type="EMBL" id="JH767583">
    <property type="protein sequence ID" value="EON66921.1"/>
    <property type="molecule type" value="Genomic_DNA"/>
</dbReference>
<evidence type="ECO:0000256" key="8">
    <source>
        <dbReference type="ARBA" id="ARBA00023065"/>
    </source>
</evidence>
<evidence type="ECO:0000256" key="5">
    <source>
        <dbReference type="ARBA" id="ARBA00022692"/>
    </source>
</evidence>
<dbReference type="GeneID" id="19903636"/>
<dbReference type="AlphaFoldDB" id="R7YZ18"/>
<dbReference type="OrthoDB" id="1699231at2759"/>
<evidence type="ECO:0000256" key="4">
    <source>
        <dbReference type="ARBA" id="ARBA00022568"/>
    </source>
</evidence>
<dbReference type="Proteomes" id="UP000016924">
    <property type="component" value="Unassembled WGS sequence"/>
</dbReference>
<feature type="transmembrane region" description="Helical" evidence="10">
    <location>
        <begin position="116"/>
        <end position="137"/>
    </location>
</feature>
<dbReference type="PANTHER" id="PTHR31503:SF22">
    <property type="entry name" value="VACUOLAR CALCIUM ION TRANSPORTER"/>
    <property type="match status" value="1"/>
</dbReference>
<keyword evidence="9 10" id="KW-0472">Membrane</keyword>
<sequence>MPSSGGRPNGGRVSSIAQETTALLTGGQNQNGHHYYEDERAWVRWPAHVMHIVWIMLASNYINVLLVFVPLGIVFGALGWPNDTVVFIVNFFAIIPLAALLSFATEELSAKLGQTIGGLLNATFGNAVELIVSIVALKNGEIRIVQSSMLGSILSNILLVLGCCFLAGGMVRQEQTFNTTVASTMSSLMAVSSASLIIPATLYAALSKSKAKSDDNILILSHGTAIILLLLYVLYLYFQLKSHASLFDAEAQSAENGDAEGEEEEDKEEPMLSPVTAGVALLVITIIVAVCAEYLVDSIDSIVKTAHISKTFIGLVLLPIVGNAAEHVTAVIVAYKNKMDLAINVAIGSSMQIALFVTPFMVILGWIINQPMTLHFQTFETVVFFLSVLVVNYLIQDGKSNYLEGAMCLGTYIIIALAFYVYPDDAGDITLVGGLRA</sequence>
<feature type="transmembrane region" description="Helical" evidence="10">
    <location>
        <begin position="218"/>
        <end position="238"/>
    </location>
</feature>
<feature type="transmembrane region" description="Helical" evidence="10">
    <location>
        <begin position="275"/>
        <end position="296"/>
    </location>
</feature>
<feature type="transmembrane region" description="Helical" evidence="10">
    <location>
        <begin position="85"/>
        <end position="104"/>
    </location>
</feature>
<dbReference type="InterPro" id="IPR004713">
    <property type="entry name" value="CaH_exchang"/>
</dbReference>
<dbReference type="RefSeq" id="XP_007782238.1">
    <property type="nucleotide sequence ID" value="XM_007784048.1"/>
</dbReference>
<comment type="subcellular location">
    <subcellularLocation>
        <location evidence="1">Endomembrane system</location>
        <topology evidence="1">Multi-pass membrane protein</topology>
    </subcellularLocation>
    <subcellularLocation>
        <location evidence="10">Vacuole membrane</location>
    </subcellularLocation>
</comment>
<comment type="function">
    <text evidence="10">Has a role in promoting intracellular calcium ion sequestration via the exchange of calcium ions for hydrogen ions across the vacuolar membrane. Involved also in manganese ion homeostasis via its uptake into the vacuole.</text>
</comment>
<dbReference type="NCBIfam" id="TIGR00846">
    <property type="entry name" value="caca2"/>
    <property type="match status" value="1"/>
</dbReference>
<dbReference type="HOGENOM" id="CLU_008721_2_1_1"/>
<feature type="transmembrane region" description="Helical" evidence="10">
    <location>
        <begin position="149"/>
        <end position="168"/>
    </location>
</feature>
<evidence type="ECO:0000313" key="13">
    <source>
        <dbReference type="Proteomes" id="UP000016924"/>
    </source>
</evidence>
<feature type="transmembrane region" description="Helical" evidence="10">
    <location>
        <begin position="402"/>
        <end position="422"/>
    </location>
</feature>
<feature type="transmembrane region" description="Helical" evidence="10">
    <location>
        <begin position="341"/>
        <end position="368"/>
    </location>
</feature>
<keyword evidence="5 10" id="KW-0812">Transmembrane</keyword>
<comment type="similarity">
    <text evidence="2 10">Belongs to the Ca(2+):cation antiporter (CaCA) (TC 2.A.19) family.</text>
</comment>
<dbReference type="FunFam" id="1.20.1420.30:FF:000011">
    <property type="entry name" value="Vacuolar calcium ion transporter"/>
    <property type="match status" value="1"/>
</dbReference>
<proteinExistence type="inferred from homology"/>
<feature type="transmembrane region" description="Helical" evidence="10">
    <location>
        <begin position="374"/>
        <end position="395"/>
    </location>
</feature>
<keyword evidence="10" id="KW-0050">Antiport</keyword>
<dbReference type="FunFam" id="1.20.1420.30:FF:000021">
    <property type="entry name" value="Vacuolar calcium ion transporter"/>
    <property type="match status" value="1"/>
</dbReference>
<dbReference type="NCBIfam" id="TIGR00378">
    <property type="entry name" value="cax"/>
    <property type="match status" value="1"/>
</dbReference>
<keyword evidence="8 10" id="KW-0406">Ion transport</keyword>
<feature type="transmembrane region" description="Helical" evidence="10">
    <location>
        <begin position="188"/>
        <end position="206"/>
    </location>
</feature>
<evidence type="ECO:0000256" key="3">
    <source>
        <dbReference type="ARBA" id="ARBA00022448"/>
    </source>
</evidence>
<dbReference type="OMA" id="AVMITCN"/>
<keyword evidence="4 10" id="KW-0109">Calcium transport</keyword>
<evidence type="ECO:0000256" key="9">
    <source>
        <dbReference type="ARBA" id="ARBA00023136"/>
    </source>
</evidence>
<organism evidence="12 13">
    <name type="scientific">Coniosporium apollinis (strain CBS 100218)</name>
    <name type="common">Rock-inhabiting black yeast</name>
    <dbReference type="NCBI Taxonomy" id="1168221"/>
    <lineage>
        <taxon>Eukaryota</taxon>
        <taxon>Fungi</taxon>
        <taxon>Dikarya</taxon>
        <taxon>Ascomycota</taxon>
        <taxon>Pezizomycotina</taxon>
        <taxon>Dothideomycetes</taxon>
        <taxon>Dothideomycetes incertae sedis</taxon>
        <taxon>Coniosporium</taxon>
    </lineage>
</organism>
<name>R7YZ18_CONA1</name>
<comment type="caution">
    <text evidence="10">Lacks conserved residue(s) required for the propagation of feature annotation.</text>
</comment>
<feature type="transmembrane region" description="Helical" evidence="10">
    <location>
        <begin position="52"/>
        <end position="78"/>
    </location>
</feature>
<keyword evidence="13" id="KW-1185">Reference proteome</keyword>
<evidence type="ECO:0000259" key="11">
    <source>
        <dbReference type="Pfam" id="PF01699"/>
    </source>
</evidence>
<dbReference type="InterPro" id="IPR004837">
    <property type="entry name" value="NaCa_Exmemb"/>
</dbReference>
<evidence type="ECO:0000256" key="10">
    <source>
        <dbReference type="RuleBase" id="RU365028"/>
    </source>
</evidence>
<reference evidence="13" key="1">
    <citation type="submission" date="2012-06" db="EMBL/GenBank/DDBJ databases">
        <title>The genome sequence of Coniosporium apollinis CBS 100218.</title>
        <authorList>
            <consortium name="The Broad Institute Genome Sequencing Platform"/>
            <person name="Cuomo C."/>
            <person name="Gorbushina A."/>
            <person name="Noack S."/>
            <person name="Walker B."/>
            <person name="Young S.K."/>
            <person name="Zeng Q."/>
            <person name="Gargeya S."/>
            <person name="Fitzgerald M."/>
            <person name="Haas B."/>
            <person name="Abouelleil A."/>
            <person name="Alvarado L."/>
            <person name="Arachchi H.M."/>
            <person name="Berlin A.M."/>
            <person name="Chapman S.B."/>
            <person name="Goldberg J."/>
            <person name="Griggs A."/>
            <person name="Gujja S."/>
            <person name="Hansen M."/>
            <person name="Howarth C."/>
            <person name="Imamovic A."/>
            <person name="Larimer J."/>
            <person name="McCowan C."/>
            <person name="Montmayeur A."/>
            <person name="Murphy C."/>
            <person name="Neiman D."/>
            <person name="Pearson M."/>
            <person name="Priest M."/>
            <person name="Roberts A."/>
            <person name="Saif S."/>
            <person name="Shea T."/>
            <person name="Sisk P."/>
            <person name="Sykes S."/>
            <person name="Wortman J."/>
            <person name="Nusbaum C."/>
            <person name="Birren B."/>
        </authorList>
    </citation>
    <scope>NUCLEOTIDE SEQUENCE [LARGE SCALE GENOMIC DNA]</scope>
    <source>
        <strain evidence="13">CBS 100218</strain>
    </source>
</reference>
<dbReference type="PANTHER" id="PTHR31503">
    <property type="entry name" value="VACUOLAR CALCIUM ION TRANSPORTER"/>
    <property type="match status" value="1"/>
</dbReference>
<gene>
    <name evidence="12" type="ORF">W97_06325</name>
</gene>
<dbReference type="GO" id="GO:0015386">
    <property type="term" value="F:potassium:proton antiporter activity"/>
    <property type="evidence" value="ECO:0007669"/>
    <property type="project" value="EnsemblFungi"/>
</dbReference>
<feature type="domain" description="Sodium/calcium exchanger membrane region" evidence="11">
    <location>
        <begin position="84"/>
        <end position="240"/>
    </location>
</feature>
<dbReference type="Gene3D" id="1.20.1420.30">
    <property type="entry name" value="NCX, central ion-binding region"/>
    <property type="match status" value="2"/>
</dbReference>
<dbReference type="GO" id="GO:0015369">
    <property type="term" value="F:calcium:proton antiporter activity"/>
    <property type="evidence" value="ECO:0007669"/>
    <property type="project" value="UniProtKB-UniRule"/>
</dbReference>
<keyword evidence="6 10" id="KW-0106">Calcium</keyword>
<evidence type="ECO:0000313" key="12">
    <source>
        <dbReference type="EMBL" id="EON66921.1"/>
    </source>
</evidence>
<dbReference type="STRING" id="1168221.R7YZ18"/>
<dbReference type="GO" id="GO:0012505">
    <property type="term" value="C:endomembrane system"/>
    <property type="evidence" value="ECO:0007669"/>
    <property type="project" value="UniProtKB-SubCell"/>
</dbReference>
<evidence type="ECO:0000256" key="6">
    <source>
        <dbReference type="ARBA" id="ARBA00022837"/>
    </source>
</evidence>
<keyword evidence="3 10" id="KW-0813">Transport</keyword>
<protein>
    <recommendedName>
        <fullName evidence="10">Vacuolar calcium ion transporter</fullName>
    </recommendedName>
</protein>
<accession>R7YZ18</accession>
<dbReference type="InterPro" id="IPR004798">
    <property type="entry name" value="CAX-like"/>
</dbReference>
<evidence type="ECO:0000256" key="2">
    <source>
        <dbReference type="ARBA" id="ARBA00008170"/>
    </source>
</evidence>
<keyword evidence="10" id="KW-0926">Vacuole</keyword>
<dbReference type="GO" id="GO:0006874">
    <property type="term" value="P:intracellular calcium ion homeostasis"/>
    <property type="evidence" value="ECO:0007669"/>
    <property type="project" value="EnsemblFungi"/>
</dbReference>
<evidence type="ECO:0000256" key="1">
    <source>
        <dbReference type="ARBA" id="ARBA00004127"/>
    </source>
</evidence>
<dbReference type="eggNOG" id="KOG1397">
    <property type="taxonomic scope" value="Eukaryota"/>
</dbReference>
<dbReference type="GO" id="GO:0000329">
    <property type="term" value="C:fungal-type vacuole membrane"/>
    <property type="evidence" value="ECO:0007669"/>
    <property type="project" value="EnsemblFungi"/>
</dbReference>